<name>A0ABQ9H530_9NEOP</name>
<organism evidence="1 2">
    <name type="scientific">Dryococelus australis</name>
    <dbReference type="NCBI Taxonomy" id="614101"/>
    <lineage>
        <taxon>Eukaryota</taxon>
        <taxon>Metazoa</taxon>
        <taxon>Ecdysozoa</taxon>
        <taxon>Arthropoda</taxon>
        <taxon>Hexapoda</taxon>
        <taxon>Insecta</taxon>
        <taxon>Pterygota</taxon>
        <taxon>Neoptera</taxon>
        <taxon>Polyneoptera</taxon>
        <taxon>Phasmatodea</taxon>
        <taxon>Verophasmatodea</taxon>
        <taxon>Anareolatae</taxon>
        <taxon>Phasmatidae</taxon>
        <taxon>Eurycanthinae</taxon>
        <taxon>Dryococelus</taxon>
    </lineage>
</organism>
<dbReference type="EMBL" id="JARBHB010000007">
    <property type="protein sequence ID" value="KAJ8879386.1"/>
    <property type="molecule type" value="Genomic_DNA"/>
</dbReference>
<evidence type="ECO:0000313" key="1">
    <source>
        <dbReference type="EMBL" id="KAJ8879386.1"/>
    </source>
</evidence>
<dbReference type="Proteomes" id="UP001159363">
    <property type="component" value="Chromosome 6"/>
</dbReference>
<comment type="caution">
    <text evidence="1">The sequence shown here is derived from an EMBL/GenBank/DDBJ whole genome shotgun (WGS) entry which is preliminary data.</text>
</comment>
<proteinExistence type="predicted"/>
<keyword evidence="2" id="KW-1185">Reference proteome</keyword>
<protein>
    <submittedName>
        <fullName evidence="1">Uncharacterized protein</fullName>
    </submittedName>
</protein>
<evidence type="ECO:0000313" key="2">
    <source>
        <dbReference type="Proteomes" id="UP001159363"/>
    </source>
</evidence>
<sequence length="79" mass="8969">MYEAGMKHESSRAVNIFPVNVIRINCNLDGHMHSGFFTRHGRTDERIFQALLMSNTLLGMHELEGSIHIKVAEHNHSLA</sequence>
<accession>A0ABQ9H530</accession>
<gene>
    <name evidence="1" type="ORF">PR048_019994</name>
</gene>
<reference evidence="1 2" key="1">
    <citation type="submission" date="2023-02" db="EMBL/GenBank/DDBJ databases">
        <title>LHISI_Scaffold_Assembly.</title>
        <authorList>
            <person name="Stuart O.P."/>
            <person name="Cleave R."/>
            <person name="Magrath M.J.L."/>
            <person name="Mikheyev A.S."/>
        </authorList>
    </citation>
    <scope>NUCLEOTIDE SEQUENCE [LARGE SCALE GENOMIC DNA]</scope>
    <source>
        <strain evidence="1">Daus_M_001</strain>
        <tissue evidence="1">Leg muscle</tissue>
    </source>
</reference>